<keyword evidence="2 4" id="KW-0479">Metal-binding</keyword>
<dbReference type="Pfam" id="PF00034">
    <property type="entry name" value="Cytochrom_C"/>
    <property type="match status" value="1"/>
</dbReference>
<evidence type="ECO:0000313" key="7">
    <source>
        <dbReference type="EMBL" id="MBU2789036.1"/>
    </source>
</evidence>
<dbReference type="GO" id="GO:0009055">
    <property type="term" value="F:electron transfer activity"/>
    <property type="evidence" value="ECO:0007669"/>
    <property type="project" value="InterPro"/>
</dbReference>
<dbReference type="Gene3D" id="1.10.760.10">
    <property type="entry name" value="Cytochrome c-like domain"/>
    <property type="match status" value="1"/>
</dbReference>
<gene>
    <name evidence="7" type="primary">soxX</name>
    <name evidence="7" type="ORF">HFQ13_12620</name>
</gene>
<dbReference type="Proteomes" id="UP001197378">
    <property type="component" value="Unassembled WGS sequence"/>
</dbReference>
<evidence type="ECO:0000256" key="5">
    <source>
        <dbReference type="SAM" id="SignalP"/>
    </source>
</evidence>
<dbReference type="GO" id="GO:0020037">
    <property type="term" value="F:heme binding"/>
    <property type="evidence" value="ECO:0007669"/>
    <property type="project" value="InterPro"/>
</dbReference>
<reference evidence="7" key="1">
    <citation type="journal article" date="2021" name="ISME J.">
        <title>Genomic evolution of the class Acidithiobacillia: deep-branching Proteobacteria living in extreme acidic conditions.</title>
        <authorList>
            <person name="Moya-Beltran A."/>
            <person name="Beard S."/>
            <person name="Rojas-Villalobos C."/>
            <person name="Issotta F."/>
            <person name="Gallardo Y."/>
            <person name="Ulloa R."/>
            <person name="Giaveno A."/>
            <person name="Degli Esposti M."/>
            <person name="Johnson D.B."/>
            <person name="Quatrini R."/>
        </authorList>
    </citation>
    <scope>NUCLEOTIDE SEQUENCE</scope>
    <source>
        <strain evidence="7">VAN18-1</strain>
    </source>
</reference>
<dbReference type="InterPro" id="IPR036909">
    <property type="entry name" value="Cyt_c-like_dom_sf"/>
</dbReference>
<accession>A0AAE3CKP0</accession>
<dbReference type="SUPFAM" id="SSF46626">
    <property type="entry name" value="Cytochrome c"/>
    <property type="match status" value="1"/>
</dbReference>
<feature type="chain" id="PRO_5042264494" evidence="5">
    <location>
        <begin position="24"/>
        <end position="121"/>
    </location>
</feature>
<evidence type="ECO:0000256" key="2">
    <source>
        <dbReference type="ARBA" id="ARBA00022723"/>
    </source>
</evidence>
<proteinExistence type="predicted"/>
<name>A0AAE3CKP0_9PROT</name>
<comment type="caution">
    <text evidence="7">The sequence shown here is derived from an EMBL/GenBank/DDBJ whole genome shotgun (WGS) entry which is preliminary data.</text>
</comment>
<dbReference type="InterPro" id="IPR030999">
    <property type="entry name" value="Thiosulf_SoxX"/>
</dbReference>
<dbReference type="PROSITE" id="PS51007">
    <property type="entry name" value="CYTC"/>
    <property type="match status" value="1"/>
</dbReference>
<keyword evidence="1 4" id="KW-0349">Heme</keyword>
<organism evidence="7 8">
    <name type="scientific">Igneacidithiobacillus copahuensis</name>
    <dbReference type="NCBI Taxonomy" id="2724909"/>
    <lineage>
        <taxon>Bacteria</taxon>
        <taxon>Pseudomonadati</taxon>
        <taxon>Pseudomonadota</taxon>
        <taxon>Acidithiobacillia</taxon>
        <taxon>Acidithiobacillales</taxon>
        <taxon>Acidithiobacillaceae</taxon>
        <taxon>Igneacidithiobacillus</taxon>
    </lineage>
</organism>
<evidence type="ECO:0000256" key="3">
    <source>
        <dbReference type="ARBA" id="ARBA00023004"/>
    </source>
</evidence>
<evidence type="ECO:0000259" key="6">
    <source>
        <dbReference type="PROSITE" id="PS51007"/>
    </source>
</evidence>
<dbReference type="RefSeq" id="WP_215870987.1">
    <property type="nucleotide sequence ID" value="NZ_JAAXYO010000180.1"/>
</dbReference>
<dbReference type="NCBIfam" id="TIGR04485">
    <property type="entry name" value="thiosulf_SoxX"/>
    <property type="match status" value="1"/>
</dbReference>
<dbReference type="InterPro" id="IPR009056">
    <property type="entry name" value="Cyt_c-like_dom"/>
</dbReference>
<dbReference type="GO" id="GO:0046872">
    <property type="term" value="F:metal ion binding"/>
    <property type="evidence" value="ECO:0007669"/>
    <property type="project" value="UniProtKB-KW"/>
</dbReference>
<feature type="domain" description="Cytochrome c" evidence="6">
    <location>
        <begin position="28"/>
        <end position="120"/>
    </location>
</feature>
<protein>
    <submittedName>
        <fullName evidence="7">Sulfur oxidation c-type cytochrome SoxX</fullName>
    </submittedName>
</protein>
<evidence type="ECO:0000256" key="4">
    <source>
        <dbReference type="PROSITE-ProRule" id="PRU00433"/>
    </source>
</evidence>
<keyword evidence="8" id="KW-1185">Reference proteome</keyword>
<feature type="signal peptide" evidence="5">
    <location>
        <begin position="1"/>
        <end position="23"/>
    </location>
</feature>
<keyword evidence="5" id="KW-0732">Signal</keyword>
<sequence>MFHQSSRILLLLSAIALPAAAVAAPSAADIAAGKSIAFNRAEGNCLACHVLPGGTMAGDVGPDLTHFPFKIVFHNRQKLVHFLYDPEKTIPHINMPQFGKNKVLTHHQLELVADYLWSLQK</sequence>
<dbReference type="EMBL" id="JAAXYO010000180">
    <property type="protein sequence ID" value="MBU2789036.1"/>
    <property type="molecule type" value="Genomic_DNA"/>
</dbReference>
<dbReference type="AlphaFoldDB" id="A0AAE3CKP0"/>
<keyword evidence="3 4" id="KW-0408">Iron</keyword>
<evidence type="ECO:0000256" key="1">
    <source>
        <dbReference type="ARBA" id="ARBA00022617"/>
    </source>
</evidence>
<evidence type="ECO:0000313" key="8">
    <source>
        <dbReference type="Proteomes" id="UP001197378"/>
    </source>
</evidence>